<feature type="transmembrane region" description="Helical" evidence="6">
    <location>
        <begin position="376"/>
        <end position="398"/>
    </location>
</feature>
<organism evidence="8 9">
    <name type="scientific">Apostasia shenzhenica</name>
    <dbReference type="NCBI Taxonomy" id="1088818"/>
    <lineage>
        <taxon>Eukaryota</taxon>
        <taxon>Viridiplantae</taxon>
        <taxon>Streptophyta</taxon>
        <taxon>Embryophyta</taxon>
        <taxon>Tracheophyta</taxon>
        <taxon>Spermatophyta</taxon>
        <taxon>Magnoliopsida</taxon>
        <taxon>Liliopsida</taxon>
        <taxon>Asparagales</taxon>
        <taxon>Orchidaceae</taxon>
        <taxon>Apostasioideae</taxon>
        <taxon>Apostasia</taxon>
    </lineage>
</organism>
<feature type="transmembrane region" description="Helical" evidence="6">
    <location>
        <begin position="337"/>
        <end position="356"/>
    </location>
</feature>
<dbReference type="EMBL" id="KZ452039">
    <property type="protein sequence ID" value="PKA49262.1"/>
    <property type="molecule type" value="Genomic_DNA"/>
</dbReference>
<keyword evidence="6" id="KW-0472">Membrane</keyword>
<dbReference type="PANTHER" id="PTHR11046:SF0">
    <property type="entry name" value="OLIGORIBONUCLEASE, MITOCHONDRIAL"/>
    <property type="match status" value="1"/>
</dbReference>
<dbReference type="PANTHER" id="PTHR11046">
    <property type="entry name" value="OLIGORIBONUCLEASE, MITOCHONDRIAL"/>
    <property type="match status" value="1"/>
</dbReference>
<keyword evidence="3 8" id="KW-0378">Hydrolase</keyword>
<proteinExistence type="inferred from homology"/>
<feature type="transmembrane region" description="Helical" evidence="6">
    <location>
        <begin position="432"/>
        <end position="452"/>
    </location>
</feature>
<accession>A0A2I0A141</accession>
<name>A0A2I0A141_9ASPA</name>
<dbReference type="InterPro" id="IPR036397">
    <property type="entry name" value="RNaseH_sf"/>
</dbReference>
<comment type="similarity">
    <text evidence="1">Belongs to the oligoribonuclease family.</text>
</comment>
<dbReference type="Gene3D" id="3.30.420.10">
    <property type="entry name" value="Ribonuclease H-like superfamily/Ribonuclease H"/>
    <property type="match status" value="1"/>
</dbReference>
<evidence type="ECO:0000313" key="9">
    <source>
        <dbReference type="Proteomes" id="UP000236161"/>
    </source>
</evidence>
<gene>
    <name evidence="8" type="ORF">AXF42_Ash014164</name>
</gene>
<dbReference type="SUPFAM" id="SSF53098">
    <property type="entry name" value="Ribonuclease H-like"/>
    <property type="match status" value="2"/>
</dbReference>
<keyword evidence="9" id="KW-1185">Reference proteome</keyword>
<dbReference type="AlphaFoldDB" id="A0A2I0A141"/>
<keyword evidence="4" id="KW-0269">Exonuclease</keyword>
<evidence type="ECO:0000313" key="8">
    <source>
        <dbReference type="EMBL" id="PKA49262.1"/>
    </source>
</evidence>
<dbReference type="STRING" id="1088818.A0A2I0A141"/>
<dbReference type="InterPro" id="IPR022894">
    <property type="entry name" value="Oligoribonuclease"/>
</dbReference>
<keyword evidence="2" id="KW-0540">Nuclease</keyword>
<dbReference type="GO" id="GO:0005739">
    <property type="term" value="C:mitochondrion"/>
    <property type="evidence" value="ECO:0007669"/>
    <property type="project" value="TreeGrafter"/>
</dbReference>
<evidence type="ECO:0000256" key="5">
    <source>
        <dbReference type="SAM" id="MobiDB-lite"/>
    </source>
</evidence>
<dbReference type="InterPro" id="IPR012337">
    <property type="entry name" value="RNaseH-like_sf"/>
</dbReference>
<keyword evidence="6" id="KW-1133">Transmembrane helix</keyword>
<dbReference type="GO" id="GO:0003676">
    <property type="term" value="F:nucleic acid binding"/>
    <property type="evidence" value="ECO:0007669"/>
    <property type="project" value="InterPro"/>
</dbReference>
<dbReference type="GO" id="GO:0000175">
    <property type="term" value="F:3'-5'-RNA exonuclease activity"/>
    <property type="evidence" value="ECO:0007669"/>
    <property type="project" value="InterPro"/>
</dbReference>
<keyword evidence="6" id="KW-0812">Transmembrane</keyword>
<dbReference type="Pfam" id="PF00929">
    <property type="entry name" value="RNase_T"/>
    <property type="match status" value="1"/>
</dbReference>
<dbReference type="CDD" id="cd06135">
    <property type="entry name" value="Orn"/>
    <property type="match status" value="1"/>
</dbReference>
<sequence>MLFNQLQESFFKNFVLSENGASVYQRHLREFTWAKTQQYFSVFIRISLKPRTVAPRASSATAGGSRQADVQTAASSTVCGAFTALVSLAYRERTPPSFQVMNELSNLFSVLHVDVGDSKEQIAALTTTSATNSNDEASGKVSGTGSKQNGEAILKSEKNDNDFVLSSSGEYKQPLVWIDLEMTGLNVEVDRILEIACVITDGRLTKSVEGPDLVINQSIKCLDSMGEWCQEHHAASGREFLRFGLERHFTYKYSFEVFLSSLCQSASLTHCKTAVELLISWVLVLAQRVKFTSTYDLGQVVEFVKNHVGSQTPLLSGNSVYVDFMFLKKYMPRLACIFPHILVDVSSIMALCIRWFPKGCSQLRVATGRTFLGQLVLSLTQANFGLNVLVHYLCVLMVPARVAIAHLSALFICDIVLLTAMVTALNVAQKLVVLHHVAVPNYVLKFLAMPYYDNLL</sequence>
<evidence type="ECO:0000256" key="1">
    <source>
        <dbReference type="ARBA" id="ARBA00009921"/>
    </source>
</evidence>
<dbReference type="Proteomes" id="UP000236161">
    <property type="component" value="Unassembled WGS sequence"/>
</dbReference>
<evidence type="ECO:0000259" key="7">
    <source>
        <dbReference type="Pfam" id="PF00929"/>
    </source>
</evidence>
<feature type="region of interest" description="Disordered" evidence="5">
    <location>
        <begin position="126"/>
        <end position="148"/>
    </location>
</feature>
<evidence type="ECO:0000256" key="4">
    <source>
        <dbReference type="ARBA" id="ARBA00022839"/>
    </source>
</evidence>
<reference evidence="8 9" key="1">
    <citation type="journal article" date="2017" name="Nature">
        <title>The Apostasia genome and the evolution of orchids.</title>
        <authorList>
            <person name="Zhang G.Q."/>
            <person name="Liu K.W."/>
            <person name="Li Z."/>
            <person name="Lohaus R."/>
            <person name="Hsiao Y.Y."/>
            <person name="Niu S.C."/>
            <person name="Wang J.Y."/>
            <person name="Lin Y.C."/>
            <person name="Xu Q."/>
            <person name="Chen L.J."/>
            <person name="Yoshida K."/>
            <person name="Fujiwara S."/>
            <person name="Wang Z.W."/>
            <person name="Zhang Y.Q."/>
            <person name="Mitsuda N."/>
            <person name="Wang M."/>
            <person name="Liu G.H."/>
            <person name="Pecoraro L."/>
            <person name="Huang H.X."/>
            <person name="Xiao X.J."/>
            <person name="Lin M."/>
            <person name="Wu X.Y."/>
            <person name="Wu W.L."/>
            <person name="Chen Y.Y."/>
            <person name="Chang S.B."/>
            <person name="Sakamoto S."/>
            <person name="Ohme-Takagi M."/>
            <person name="Yagi M."/>
            <person name="Zeng S.J."/>
            <person name="Shen C.Y."/>
            <person name="Yeh C.M."/>
            <person name="Luo Y.B."/>
            <person name="Tsai W.C."/>
            <person name="Van de Peer Y."/>
            <person name="Liu Z.J."/>
        </authorList>
    </citation>
    <scope>NUCLEOTIDE SEQUENCE [LARGE SCALE GENOMIC DNA]</scope>
    <source>
        <strain evidence="9">cv. Shenzhen</strain>
        <tissue evidence="8">Stem</tissue>
    </source>
</reference>
<protein>
    <submittedName>
        <fullName evidence="8">Oligoribonuclease</fullName>
        <ecNumber evidence="8">3.1.-.-</ecNumber>
    </submittedName>
</protein>
<evidence type="ECO:0000256" key="2">
    <source>
        <dbReference type="ARBA" id="ARBA00022722"/>
    </source>
</evidence>
<dbReference type="InterPro" id="IPR013520">
    <property type="entry name" value="Ribonucl_H"/>
</dbReference>
<feature type="transmembrane region" description="Helical" evidence="6">
    <location>
        <begin position="404"/>
        <end position="425"/>
    </location>
</feature>
<evidence type="ECO:0000256" key="3">
    <source>
        <dbReference type="ARBA" id="ARBA00022801"/>
    </source>
</evidence>
<dbReference type="OrthoDB" id="270189at2759"/>
<evidence type="ECO:0000256" key="6">
    <source>
        <dbReference type="SAM" id="Phobius"/>
    </source>
</evidence>
<dbReference type="EC" id="3.1.-.-" evidence="8"/>
<feature type="domain" description="Exonuclease" evidence="7">
    <location>
        <begin position="176"/>
        <end position="239"/>
    </location>
</feature>